<dbReference type="Proteomes" id="UP000390763">
    <property type="component" value="Unassembled WGS sequence"/>
</dbReference>
<evidence type="ECO:0000313" key="4">
    <source>
        <dbReference type="EMBL" id="MQO03286.1"/>
    </source>
</evidence>
<sequence length="311" mass="35183">MIGILILNFNNSKDTIECIKSIMAYTTISYKLLVVDNGSSKTDDVVHIEKFLNQQGSYKRLDSSSVVLEKFNFLVSKTNDGYAQGNNKGLIPLENDADIDKILILNNDILFTDDIMPTLLDVLEQDSSVGVVCPLLKKRNNVSIDFNCARKCISVKNLGLIYLLAYRNVFGLVDRVKRNSLIFKANQTLLSQKKVEIELPSGSCMMFRKEVLQEINNFDPNTFLYFEENILFRKLQEHGYKNYILPQISCIHLGASTTAKSQGSFIHACGIKSAKYYVDNYSGAPKWEKALFRLGYSVMKVKISLLKILGR</sequence>
<evidence type="ECO:0000256" key="3">
    <source>
        <dbReference type="ARBA" id="ARBA00022679"/>
    </source>
</evidence>
<dbReference type="SUPFAM" id="SSF53448">
    <property type="entry name" value="Nucleotide-diphospho-sugar transferases"/>
    <property type="match status" value="1"/>
</dbReference>
<proteinExistence type="inferred from homology"/>
<dbReference type="AlphaFoldDB" id="A0AB35ZC22"/>
<dbReference type="GO" id="GO:0016757">
    <property type="term" value="F:glycosyltransferase activity"/>
    <property type="evidence" value="ECO:0007669"/>
    <property type="project" value="UniProtKB-KW"/>
</dbReference>
<dbReference type="EMBL" id="VZBT01000038">
    <property type="protein sequence ID" value="MQO03286.1"/>
    <property type="molecule type" value="Genomic_DNA"/>
</dbReference>
<evidence type="ECO:0000256" key="2">
    <source>
        <dbReference type="ARBA" id="ARBA00022676"/>
    </source>
</evidence>
<dbReference type="RefSeq" id="WP_153087788.1">
    <property type="nucleotide sequence ID" value="NZ_JAHRGK010000035.1"/>
</dbReference>
<accession>A0AB35ZC22</accession>
<dbReference type="PANTHER" id="PTHR43179:SF12">
    <property type="entry name" value="GALACTOFURANOSYLTRANSFERASE GLFT2"/>
    <property type="match status" value="1"/>
</dbReference>
<protein>
    <submittedName>
        <fullName evidence="4">Glycosyltransferase</fullName>
    </submittedName>
</protein>
<keyword evidence="2" id="KW-0328">Glycosyltransferase</keyword>
<evidence type="ECO:0000256" key="1">
    <source>
        <dbReference type="ARBA" id="ARBA00006739"/>
    </source>
</evidence>
<dbReference type="InterPro" id="IPR029044">
    <property type="entry name" value="Nucleotide-diphossugar_trans"/>
</dbReference>
<name>A0AB35ZC22_9BACT</name>
<dbReference type="Pfam" id="PF13641">
    <property type="entry name" value="Glyco_tranf_2_3"/>
    <property type="match status" value="1"/>
</dbReference>
<dbReference type="Gene3D" id="3.90.550.10">
    <property type="entry name" value="Spore Coat Polysaccharide Biosynthesis Protein SpsA, Chain A"/>
    <property type="match status" value="1"/>
</dbReference>
<dbReference type="PANTHER" id="PTHR43179">
    <property type="entry name" value="RHAMNOSYLTRANSFERASE WBBL"/>
    <property type="match status" value="1"/>
</dbReference>
<evidence type="ECO:0000313" key="5">
    <source>
        <dbReference type="Proteomes" id="UP000390763"/>
    </source>
</evidence>
<comment type="similarity">
    <text evidence="1">Belongs to the glycosyltransferase 2 family.</text>
</comment>
<comment type="caution">
    <text evidence="4">The sequence shown here is derived from an EMBL/GenBank/DDBJ whole genome shotgun (WGS) entry which is preliminary data.</text>
</comment>
<organism evidence="4 5">
    <name type="scientific">Segatella copri</name>
    <dbReference type="NCBI Taxonomy" id="165179"/>
    <lineage>
        <taxon>Bacteria</taxon>
        <taxon>Pseudomonadati</taxon>
        <taxon>Bacteroidota</taxon>
        <taxon>Bacteroidia</taxon>
        <taxon>Bacteroidales</taxon>
        <taxon>Prevotellaceae</taxon>
        <taxon>Segatella</taxon>
    </lineage>
</organism>
<gene>
    <name evidence="4" type="ORF">F7D62_04000</name>
</gene>
<keyword evidence="3" id="KW-0808">Transferase</keyword>
<reference evidence="5" key="1">
    <citation type="submission" date="2019-09" db="EMBL/GenBank/DDBJ databases">
        <title>Distinct polysaccharide growth profiles of human intestinal Prevotella copri isolates.</title>
        <authorList>
            <person name="Fehlner-Peach H."/>
            <person name="Magnabosco C."/>
            <person name="Raghavan V."/>
            <person name="Scher J.U."/>
            <person name="Tett A."/>
            <person name="Cox L.M."/>
            <person name="Gottsegen C."/>
            <person name="Watters A."/>
            <person name="Wiltshire- Gordon J.D."/>
            <person name="Segata N."/>
            <person name="Bonneau R."/>
            <person name="Littman D.R."/>
        </authorList>
    </citation>
    <scope>NUCLEOTIDE SEQUENCE [LARGE SCALE GENOMIC DNA]</scope>
    <source>
        <strain evidence="5">iAK279</strain>
    </source>
</reference>